<evidence type="ECO:0000313" key="2">
    <source>
        <dbReference type="Proteomes" id="UP000178510"/>
    </source>
</evidence>
<sequence length="452" mass="50976">MKTIFVSIISGVEAKNLLRTNVISALVAREDIRVVLFVRSHERIAFYEKEFSHSRLAYEVAPDAESGRMWRYFERLRHYLVNTRSQKLYKTLAYQDRRNLIAYIASNLASATLAHRAIRRLVRALEMALVRDDPFAPYFEKYKPDRVFLANLFDGTEVDLLRGAKRRGISSVGFINSWDKVTSKGFVRLLPDILLVPNNLVRDESVALLDVAPQKTVVVGLPQYDMYASRDGLLPREVFFQRIGFDPAKKLVVVAPAGSSYGTTDRDIVNLLASLGDKGALKHPFSLIVRFQPNDFVERAGFPERSWIRYESPGTRFAAKRGMDWDMNADELMHLKNTLAHADLFITYGSSIGIDAGIYDKPVVMVGFEINPDKPHLDRPSLRYGTEHITKALAPGGMRLVKNSEELALAINEYFEAPAHDREGRQKLVAEQCGEIDGMAGERIARAILAGI</sequence>
<dbReference type="SUPFAM" id="SSF53756">
    <property type="entry name" value="UDP-Glycosyltransferase/glycogen phosphorylase"/>
    <property type="match status" value="1"/>
</dbReference>
<dbReference type="Gene3D" id="3.40.50.12580">
    <property type="match status" value="1"/>
</dbReference>
<dbReference type="STRING" id="1802274.A3J58_00010"/>
<proteinExistence type="predicted"/>
<name>A0A1G2KUS0_9BACT</name>
<dbReference type="Proteomes" id="UP000178510">
    <property type="component" value="Unassembled WGS sequence"/>
</dbReference>
<protein>
    <recommendedName>
        <fullName evidence="3">Glycosyl transferase family 28 C-terminal domain-containing protein</fullName>
    </recommendedName>
</protein>
<dbReference type="InterPro" id="IPR043148">
    <property type="entry name" value="TagF_C"/>
</dbReference>
<reference evidence="1 2" key="1">
    <citation type="journal article" date="2016" name="Nat. Commun.">
        <title>Thousands of microbial genomes shed light on interconnected biogeochemical processes in an aquifer system.</title>
        <authorList>
            <person name="Anantharaman K."/>
            <person name="Brown C.T."/>
            <person name="Hug L.A."/>
            <person name="Sharon I."/>
            <person name="Castelle C.J."/>
            <person name="Probst A.J."/>
            <person name="Thomas B.C."/>
            <person name="Singh A."/>
            <person name="Wilkins M.J."/>
            <person name="Karaoz U."/>
            <person name="Brodie E.L."/>
            <person name="Williams K.H."/>
            <person name="Hubbard S.S."/>
            <person name="Banfield J.F."/>
        </authorList>
    </citation>
    <scope>NUCLEOTIDE SEQUENCE [LARGE SCALE GENOMIC DNA]</scope>
</reference>
<organism evidence="1 2">
    <name type="scientific">Candidatus Sungbacteria bacterium RIFCSPHIGHO2_02_FULL_52_23</name>
    <dbReference type="NCBI Taxonomy" id="1802274"/>
    <lineage>
        <taxon>Bacteria</taxon>
        <taxon>Candidatus Sungiibacteriota</taxon>
    </lineage>
</organism>
<gene>
    <name evidence="1" type="ORF">A3J58_00010</name>
</gene>
<dbReference type="EMBL" id="MHQM01000035">
    <property type="protein sequence ID" value="OHA02924.1"/>
    <property type="molecule type" value="Genomic_DNA"/>
</dbReference>
<dbReference type="AlphaFoldDB" id="A0A1G2KUS0"/>
<evidence type="ECO:0000313" key="1">
    <source>
        <dbReference type="EMBL" id="OHA02924.1"/>
    </source>
</evidence>
<comment type="caution">
    <text evidence="1">The sequence shown here is derived from an EMBL/GenBank/DDBJ whole genome shotgun (WGS) entry which is preliminary data.</text>
</comment>
<evidence type="ECO:0008006" key="3">
    <source>
        <dbReference type="Google" id="ProtNLM"/>
    </source>
</evidence>
<accession>A0A1G2KUS0</accession>